<evidence type="ECO:0000313" key="2">
    <source>
        <dbReference type="EnsemblPlants" id="QL06p043653:mrna:CDS:1"/>
    </source>
</evidence>
<dbReference type="EMBL" id="LRBV02000006">
    <property type="status" value="NOT_ANNOTATED_CDS"/>
    <property type="molecule type" value="Genomic_DNA"/>
</dbReference>
<dbReference type="GO" id="GO:0080031">
    <property type="term" value="F:methyl salicylate esterase activity"/>
    <property type="evidence" value="ECO:0007669"/>
    <property type="project" value="TreeGrafter"/>
</dbReference>
<dbReference type="EnsemblPlants" id="QL06p043653:mrna">
    <property type="protein sequence ID" value="QL06p043653:mrna:CDS:1"/>
    <property type="gene ID" value="QL06p043653"/>
</dbReference>
<sequence>MFEDFLYVSNLFKFFKDFELTETLARPGSLFLDDLSKAKNFSNDGCGSVPRVYVGCDQDLVITVEFQQWLIKNGVPEDVMEIKGADNMPMFSKSDELCRCLLEIAHRYA</sequence>
<evidence type="ECO:0008006" key="4">
    <source>
        <dbReference type="Google" id="ProtNLM"/>
    </source>
</evidence>
<dbReference type="GO" id="GO:0080032">
    <property type="term" value="F:methyl jasmonate esterase activity"/>
    <property type="evidence" value="ECO:0007669"/>
    <property type="project" value="TreeGrafter"/>
</dbReference>
<dbReference type="PANTHER" id="PTHR10992:SF1083">
    <property type="entry name" value="METHYLESTERASE 1"/>
    <property type="match status" value="1"/>
</dbReference>
<accession>A0A7N2M0Y2</accession>
<reference evidence="2 3" key="1">
    <citation type="journal article" date="2016" name="G3 (Bethesda)">
        <title>First Draft Assembly and Annotation of the Genome of a California Endemic Oak Quercus lobata Nee (Fagaceae).</title>
        <authorList>
            <person name="Sork V.L."/>
            <person name="Fitz-Gibbon S.T."/>
            <person name="Puiu D."/>
            <person name="Crepeau M."/>
            <person name="Gugger P.F."/>
            <person name="Sherman R."/>
            <person name="Stevens K."/>
            <person name="Langley C.H."/>
            <person name="Pellegrini M."/>
            <person name="Salzberg S.L."/>
        </authorList>
    </citation>
    <scope>NUCLEOTIDE SEQUENCE [LARGE SCALE GENOMIC DNA]</scope>
    <source>
        <strain evidence="2 3">cv. SW786</strain>
    </source>
</reference>
<dbReference type="Gramene" id="QL06p043653:mrna">
    <property type="protein sequence ID" value="QL06p043653:mrna:CDS:1"/>
    <property type="gene ID" value="QL06p043653"/>
</dbReference>
<dbReference type="PANTHER" id="PTHR10992">
    <property type="entry name" value="METHYLESTERASE FAMILY MEMBER"/>
    <property type="match status" value="1"/>
</dbReference>
<protein>
    <recommendedName>
        <fullName evidence="4">Salicylic acid-binding protein 2</fullName>
    </recommendedName>
</protein>
<dbReference type="Gene3D" id="3.40.50.1820">
    <property type="entry name" value="alpha/beta hydrolase"/>
    <property type="match status" value="1"/>
</dbReference>
<dbReference type="GO" id="GO:0009694">
    <property type="term" value="P:jasmonic acid metabolic process"/>
    <property type="evidence" value="ECO:0007669"/>
    <property type="project" value="TreeGrafter"/>
</dbReference>
<evidence type="ECO:0000313" key="3">
    <source>
        <dbReference type="Proteomes" id="UP000594261"/>
    </source>
</evidence>
<dbReference type="GO" id="GO:0009696">
    <property type="term" value="P:salicylic acid metabolic process"/>
    <property type="evidence" value="ECO:0007669"/>
    <property type="project" value="TreeGrafter"/>
</dbReference>
<evidence type="ECO:0000256" key="1">
    <source>
        <dbReference type="ARBA" id="ARBA00022801"/>
    </source>
</evidence>
<dbReference type="AlphaFoldDB" id="A0A7N2M0Y2"/>
<dbReference type="GO" id="GO:0080030">
    <property type="term" value="F:methyl indole-3-acetate esterase activity"/>
    <property type="evidence" value="ECO:0007669"/>
    <property type="project" value="TreeGrafter"/>
</dbReference>
<dbReference type="InterPro" id="IPR045889">
    <property type="entry name" value="MES/HNL"/>
</dbReference>
<proteinExistence type="predicted"/>
<keyword evidence="3" id="KW-1185">Reference proteome</keyword>
<dbReference type="InterPro" id="IPR029058">
    <property type="entry name" value="AB_hydrolase_fold"/>
</dbReference>
<name>A0A7N2M0Y2_QUELO</name>
<keyword evidence="1" id="KW-0378">Hydrolase</keyword>
<organism evidence="2 3">
    <name type="scientific">Quercus lobata</name>
    <name type="common">Valley oak</name>
    <dbReference type="NCBI Taxonomy" id="97700"/>
    <lineage>
        <taxon>Eukaryota</taxon>
        <taxon>Viridiplantae</taxon>
        <taxon>Streptophyta</taxon>
        <taxon>Embryophyta</taxon>
        <taxon>Tracheophyta</taxon>
        <taxon>Spermatophyta</taxon>
        <taxon>Magnoliopsida</taxon>
        <taxon>eudicotyledons</taxon>
        <taxon>Gunneridae</taxon>
        <taxon>Pentapetalae</taxon>
        <taxon>rosids</taxon>
        <taxon>fabids</taxon>
        <taxon>Fagales</taxon>
        <taxon>Fagaceae</taxon>
        <taxon>Quercus</taxon>
    </lineage>
</organism>
<dbReference type="OMA" id="RYGNPDC"/>
<reference evidence="2" key="2">
    <citation type="submission" date="2021-01" db="UniProtKB">
        <authorList>
            <consortium name="EnsemblPlants"/>
        </authorList>
    </citation>
    <scope>IDENTIFICATION</scope>
</reference>
<dbReference type="InParanoid" id="A0A7N2M0Y2"/>
<dbReference type="Proteomes" id="UP000594261">
    <property type="component" value="Chromosome 6"/>
</dbReference>